<reference evidence="7 8" key="1">
    <citation type="submission" date="2017-01" db="EMBL/GenBank/DDBJ databases">
        <authorList>
            <person name="Mah S.A."/>
            <person name="Swanson W.J."/>
            <person name="Moy G.W."/>
            <person name="Vacquier V.D."/>
        </authorList>
    </citation>
    <scope>NUCLEOTIDE SEQUENCE [LARGE SCALE GENOMIC DNA]</scope>
    <source>
        <strain evidence="7 8">DCY110</strain>
    </source>
</reference>
<dbReference type="GO" id="GO:0033228">
    <property type="term" value="P:cysteine export across plasma membrane"/>
    <property type="evidence" value="ECO:0007669"/>
    <property type="project" value="TreeGrafter"/>
</dbReference>
<evidence type="ECO:0000256" key="6">
    <source>
        <dbReference type="SAM" id="Phobius"/>
    </source>
</evidence>
<keyword evidence="4 6" id="KW-1133">Transmembrane helix</keyword>
<evidence type="ECO:0000256" key="5">
    <source>
        <dbReference type="ARBA" id="ARBA00023136"/>
    </source>
</evidence>
<organism evidence="7 8">
    <name type="scientific">Rhodoferax koreensis</name>
    <dbReference type="NCBI Taxonomy" id="1842727"/>
    <lineage>
        <taxon>Bacteria</taxon>
        <taxon>Pseudomonadati</taxon>
        <taxon>Pseudomonadota</taxon>
        <taxon>Betaproteobacteria</taxon>
        <taxon>Burkholderiales</taxon>
        <taxon>Comamonadaceae</taxon>
        <taxon>Rhodoferax</taxon>
    </lineage>
</organism>
<dbReference type="EMBL" id="CP019236">
    <property type="protein sequence ID" value="APW36606.1"/>
    <property type="molecule type" value="Genomic_DNA"/>
</dbReference>
<comment type="subcellular location">
    <subcellularLocation>
        <location evidence="1">Cell membrane</location>
        <topology evidence="1">Multi-pass membrane protein</topology>
    </subcellularLocation>
</comment>
<dbReference type="Proteomes" id="UP000186609">
    <property type="component" value="Chromosome"/>
</dbReference>
<protein>
    <submittedName>
        <fullName evidence="7">Lysine transporter LysE</fullName>
    </submittedName>
</protein>
<keyword evidence="2" id="KW-1003">Cell membrane</keyword>
<keyword evidence="5 6" id="KW-0472">Membrane</keyword>
<name>A0A1P8JS84_9BURK</name>
<dbReference type="RefSeq" id="WP_076197203.1">
    <property type="nucleotide sequence ID" value="NZ_CP019236.1"/>
</dbReference>
<feature type="transmembrane region" description="Helical" evidence="6">
    <location>
        <begin position="181"/>
        <end position="201"/>
    </location>
</feature>
<dbReference type="STRING" id="1842727.RD110_04785"/>
<evidence type="ECO:0000256" key="1">
    <source>
        <dbReference type="ARBA" id="ARBA00004651"/>
    </source>
</evidence>
<keyword evidence="8" id="KW-1185">Reference proteome</keyword>
<dbReference type="OrthoDB" id="9812084at2"/>
<dbReference type="PANTHER" id="PTHR30086">
    <property type="entry name" value="ARGININE EXPORTER PROTEIN ARGO"/>
    <property type="match status" value="1"/>
</dbReference>
<dbReference type="PANTHER" id="PTHR30086:SF20">
    <property type="entry name" value="ARGININE EXPORTER PROTEIN ARGO-RELATED"/>
    <property type="match status" value="1"/>
</dbReference>
<evidence type="ECO:0000256" key="4">
    <source>
        <dbReference type="ARBA" id="ARBA00022989"/>
    </source>
</evidence>
<dbReference type="KEGG" id="rhy:RD110_04785"/>
<gene>
    <name evidence="7" type="ORF">RD110_04785</name>
</gene>
<feature type="transmembrane region" description="Helical" evidence="6">
    <location>
        <begin position="144"/>
        <end position="169"/>
    </location>
</feature>
<evidence type="ECO:0000313" key="8">
    <source>
        <dbReference type="Proteomes" id="UP000186609"/>
    </source>
</evidence>
<dbReference type="GO" id="GO:0005886">
    <property type="term" value="C:plasma membrane"/>
    <property type="evidence" value="ECO:0007669"/>
    <property type="project" value="UniProtKB-SubCell"/>
</dbReference>
<dbReference type="GO" id="GO:0015171">
    <property type="term" value="F:amino acid transmembrane transporter activity"/>
    <property type="evidence" value="ECO:0007669"/>
    <property type="project" value="TreeGrafter"/>
</dbReference>
<proteinExistence type="predicted"/>
<feature type="transmembrane region" description="Helical" evidence="6">
    <location>
        <begin position="73"/>
        <end position="91"/>
    </location>
</feature>
<evidence type="ECO:0000256" key="3">
    <source>
        <dbReference type="ARBA" id="ARBA00022692"/>
    </source>
</evidence>
<sequence>MSAENWLAFCLFALVSSITPGPNNTMMLASGVNFGWIRSLRHMVGITSGFCFMVLLMGLGLGQLFLQLPWLYTVLRYLGGAYMLFLAWKILHSGAPAAQAGGTAGVGARPMGFFAAAAFQWVNPKAWVMALGAVTTYLPADHSVWQLLLLTLVMGLINLPSTGSWAVFGSAMRRYLREPRFLRVFNTVAALALVASLIPLFKA</sequence>
<evidence type="ECO:0000256" key="2">
    <source>
        <dbReference type="ARBA" id="ARBA00022475"/>
    </source>
</evidence>
<evidence type="ECO:0000313" key="7">
    <source>
        <dbReference type="EMBL" id="APW36606.1"/>
    </source>
</evidence>
<feature type="transmembrane region" description="Helical" evidence="6">
    <location>
        <begin position="44"/>
        <end position="66"/>
    </location>
</feature>
<dbReference type="InterPro" id="IPR001123">
    <property type="entry name" value="LeuE-type"/>
</dbReference>
<accession>A0A1P8JS84</accession>
<keyword evidence="3 6" id="KW-0812">Transmembrane</keyword>
<dbReference type="AlphaFoldDB" id="A0A1P8JS84"/>
<dbReference type="Pfam" id="PF01810">
    <property type="entry name" value="LysE"/>
    <property type="match status" value="1"/>
</dbReference>